<proteinExistence type="inferred from homology"/>
<evidence type="ECO:0000313" key="8">
    <source>
        <dbReference type="EMBL" id="KAA1427268.1"/>
    </source>
</evidence>
<keyword evidence="5" id="KW-0804">Transcription</keyword>
<dbReference type="InterPro" id="IPR007627">
    <property type="entry name" value="RNA_pol_sigma70_r2"/>
</dbReference>
<dbReference type="SUPFAM" id="SSF88659">
    <property type="entry name" value="Sigma3 and sigma4 domains of RNA polymerase sigma factors"/>
    <property type="match status" value="1"/>
</dbReference>
<dbReference type="RefSeq" id="WP_149749636.1">
    <property type="nucleotide sequence ID" value="NZ_VUJW01000003.1"/>
</dbReference>
<dbReference type="PANTHER" id="PTHR43133">
    <property type="entry name" value="RNA POLYMERASE ECF-TYPE SIGMA FACTO"/>
    <property type="match status" value="1"/>
</dbReference>
<dbReference type="InterPro" id="IPR014325">
    <property type="entry name" value="RNA_pol_sigma-E_actinobac"/>
</dbReference>
<comment type="caution">
    <text evidence="8">The sequence shown here is derived from an EMBL/GenBank/DDBJ whole genome shotgun (WGS) entry which is preliminary data.</text>
</comment>
<dbReference type="NCBIfam" id="TIGR02983">
    <property type="entry name" value="SigE-fam_strep"/>
    <property type="match status" value="1"/>
</dbReference>
<dbReference type="InterPro" id="IPR013325">
    <property type="entry name" value="RNA_pol_sigma_r2"/>
</dbReference>
<dbReference type="Proteomes" id="UP000324351">
    <property type="component" value="Unassembled WGS sequence"/>
</dbReference>
<dbReference type="GO" id="GO:0016987">
    <property type="term" value="F:sigma factor activity"/>
    <property type="evidence" value="ECO:0007669"/>
    <property type="project" value="UniProtKB-KW"/>
</dbReference>
<protein>
    <submittedName>
        <fullName evidence="8">SigE family RNA polymerase sigma factor</fullName>
    </submittedName>
</protein>
<evidence type="ECO:0000259" key="6">
    <source>
        <dbReference type="Pfam" id="PF04542"/>
    </source>
</evidence>
<keyword evidence="9" id="KW-1185">Reference proteome</keyword>
<name>A0A5B1M4B1_9ACTN</name>
<dbReference type="Gene3D" id="1.10.1740.10">
    <property type="match status" value="1"/>
</dbReference>
<evidence type="ECO:0000256" key="1">
    <source>
        <dbReference type="ARBA" id="ARBA00010641"/>
    </source>
</evidence>
<dbReference type="Pfam" id="PF08281">
    <property type="entry name" value="Sigma70_r4_2"/>
    <property type="match status" value="1"/>
</dbReference>
<dbReference type="InterPro" id="IPR014284">
    <property type="entry name" value="RNA_pol_sigma-70_dom"/>
</dbReference>
<dbReference type="NCBIfam" id="TIGR02937">
    <property type="entry name" value="sigma70-ECF"/>
    <property type="match status" value="1"/>
</dbReference>
<feature type="domain" description="RNA polymerase sigma-70 region 2" evidence="6">
    <location>
        <begin position="27"/>
        <end position="90"/>
    </location>
</feature>
<organism evidence="8 9">
    <name type="scientific">Nocardioides antri</name>
    <dbReference type="NCBI Taxonomy" id="2607659"/>
    <lineage>
        <taxon>Bacteria</taxon>
        <taxon>Bacillati</taxon>
        <taxon>Actinomycetota</taxon>
        <taxon>Actinomycetes</taxon>
        <taxon>Propionibacteriales</taxon>
        <taxon>Nocardioidaceae</taxon>
        <taxon>Nocardioides</taxon>
    </lineage>
</organism>
<dbReference type="GO" id="GO:0003677">
    <property type="term" value="F:DNA binding"/>
    <property type="evidence" value="ECO:0007669"/>
    <property type="project" value="UniProtKB-KW"/>
</dbReference>
<dbReference type="GO" id="GO:0006352">
    <property type="term" value="P:DNA-templated transcription initiation"/>
    <property type="evidence" value="ECO:0007669"/>
    <property type="project" value="InterPro"/>
</dbReference>
<evidence type="ECO:0000256" key="5">
    <source>
        <dbReference type="ARBA" id="ARBA00023163"/>
    </source>
</evidence>
<evidence type="ECO:0000313" key="9">
    <source>
        <dbReference type="Proteomes" id="UP000324351"/>
    </source>
</evidence>
<reference evidence="8 9" key="1">
    <citation type="submission" date="2019-09" db="EMBL/GenBank/DDBJ databases">
        <title>Nocardioides panacisoli sp. nov., isolated from the soil of a ginseng field.</title>
        <authorList>
            <person name="Cho C."/>
        </authorList>
    </citation>
    <scope>NUCLEOTIDE SEQUENCE [LARGE SCALE GENOMIC DNA]</scope>
    <source>
        <strain evidence="8 9">BN140041</strain>
    </source>
</reference>
<keyword evidence="2" id="KW-0805">Transcription regulation</keyword>
<dbReference type="InterPro" id="IPR013324">
    <property type="entry name" value="RNA_pol_sigma_r3/r4-like"/>
</dbReference>
<dbReference type="Pfam" id="PF04542">
    <property type="entry name" value="Sigma70_r2"/>
    <property type="match status" value="1"/>
</dbReference>
<dbReference type="AlphaFoldDB" id="A0A5B1M4B1"/>
<evidence type="ECO:0000256" key="3">
    <source>
        <dbReference type="ARBA" id="ARBA00023082"/>
    </source>
</evidence>
<dbReference type="SUPFAM" id="SSF88946">
    <property type="entry name" value="Sigma2 domain of RNA polymerase sigma factors"/>
    <property type="match status" value="1"/>
</dbReference>
<dbReference type="InterPro" id="IPR039425">
    <property type="entry name" value="RNA_pol_sigma-70-like"/>
</dbReference>
<reference evidence="8 9" key="2">
    <citation type="submission" date="2019-09" db="EMBL/GenBank/DDBJ databases">
        <authorList>
            <person name="Jin C."/>
        </authorList>
    </citation>
    <scope>NUCLEOTIDE SEQUENCE [LARGE SCALE GENOMIC DNA]</scope>
    <source>
        <strain evidence="8 9">BN140041</strain>
    </source>
</reference>
<evidence type="ECO:0000256" key="4">
    <source>
        <dbReference type="ARBA" id="ARBA00023125"/>
    </source>
</evidence>
<keyword evidence="3" id="KW-0731">Sigma factor</keyword>
<accession>A0A5B1M4B1</accession>
<comment type="similarity">
    <text evidence="1">Belongs to the sigma-70 factor family. ECF subfamily.</text>
</comment>
<dbReference type="EMBL" id="VUJW01000003">
    <property type="protein sequence ID" value="KAA1427268.1"/>
    <property type="molecule type" value="Genomic_DNA"/>
</dbReference>
<dbReference type="Gene3D" id="1.10.10.10">
    <property type="entry name" value="Winged helix-like DNA-binding domain superfamily/Winged helix DNA-binding domain"/>
    <property type="match status" value="1"/>
</dbReference>
<evidence type="ECO:0000256" key="2">
    <source>
        <dbReference type="ARBA" id="ARBA00023015"/>
    </source>
</evidence>
<keyword evidence="4" id="KW-0238">DNA-binding</keyword>
<dbReference type="InterPro" id="IPR036388">
    <property type="entry name" value="WH-like_DNA-bd_sf"/>
</dbReference>
<gene>
    <name evidence="8" type="ORF">F0U47_07155</name>
</gene>
<feature type="domain" description="RNA polymerase sigma factor 70 region 4 type 2" evidence="7">
    <location>
        <begin position="112"/>
        <end position="164"/>
    </location>
</feature>
<dbReference type="PANTHER" id="PTHR43133:SF50">
    <property type="entry name" value="ECF RNA POLYMERASE SIGMA FACTOR SIGM"/>
    <property type="match status" value="1"/>
</dbReference>
<sequence length="178" mass="19743">MDGSVVSEQTAAPTETGDASFEAFVAARGDALWRSAWLLTGDHQLAEDLVQTALAKSWRAWSRVGPHGFEAYVRRVLFTTYAAWWRRKWRGERPTEHLPEAATTPGDSDARNDLVAALADLPRGQRAVVVLRYFEDLTEQQTGDLLGISLGTVKSQCSRALAALRSSPRLRREETSDD</sequence>
<evidence type="ECO:0000259" key="7">
    <source>
        <dbReference type="Pfam" id="PF08281"/>
    </source>
</evidence>
<dbReference type="CDD" id="cd06171">
    <property type="entry name" value="Sigma70_r4"/>
    <property type="match status" value="1"/>
</dbReference>
<dbReference type="InterPro" id="IPR013249">
    <property type="entry name" value="RNA_pol_sigma70_r4_t2"/>
</dbReference>